<accession>A0A0G0PJU7</accession>
<dbReference type="STRING" id="1618574.UT24_C0038G0006"/>
<protein>
    <submittedName>
        <fullName evidence="1">Uncharacterized protein</fullName>
    </submittedName>
</protein>
<gene>
    <name evidence="1" type="ORF">UT24_C0038G0006</name>
</gene>
<evidence type="ECO:0000313" key="2">
    <source>
        <dbReference type="Proteomes" id="UP000033881"/>
    </source>
</evidence>
<evidence type="ECO:0000313" key="1">
    <source>
        <dbReference type="EMBL" id="KKQ98359.1"/>
    </source>
</evidence>
<name>A0A0G0PJU7_9BACT</name>
<reference evidence="1 2" key="1">
    <citation type="journal article" date="2015" name="Nature">
        <title>rRNA introns, odd ribosomes, and small enigmatic genomes across a large radiation of phyla.</title>
        <authorList>
            <person name="Brown C.T."/>
            <person name="Hug L.A."/>
            <person name="Thomas B.C."/>
            <person name="Sharon I."/>
            <person name="Castelle C.J."/>
            <person name="Singh A."/>
            <person name="Wilkins M.J."/>
            <person name="Williams K.H."/>
            <person name="Banfield J.F."/>
        </authorList>
    </citation>
    <scope>NUCLEOTIDE SEQUENCE [LARGE SCALE GENOMIC DNA]</scope>
</reference>
<dbReference type="AlphaFoldDB" id="A0A0G0PJU7"/>
<sequence length="78" mass="8389">MAITKQIILGSITVSMSLIESLPLDFPAIVDVSYGVSSIEEPSFVKYGVLRTTVQASTTIEQMWEAVEAAINAQEGIV</sequence>
<dbReference type="EMBL" id="LBWB01000038">
    <property type="protein sequence ID" value="KKQ98359.1"/>
    <property type="molecule type" value="Genomic_DNA"/>
</dbReference>
<dbReference type="Proteomes" id="UP000033881">
    <property type="component" value="Unassembled WGS sequence"/>
</dbReference>
<organism evidence="1 2">
    <name type="scientific">Candidatus Woesebacteria bacterium GW2011_GWB1_39_12</name>
    <dbReference type="NCBI Taxonomy" id="1618574"/>
    <lineage>
        <taxon>Bacteria</taxon>
        <taxon>Candidatus Woeseibacteriota</taxon>
    </lineage>
</organism>
<comment type="caution">
    <text evidence="1">The sequence shown here is derived from an EMBL/GenBank/DDBJ whole genome shotgun (WGS) entry which is preliminary data.</text>
</comment>
<proteinExistence type="predicted"/>